<comment type="similarity">
    <text evidence="3">Belongs to the nicotinamide ribonucleoside (NR) uptake permease (TC 4.B.1) family.</text>
</comment>
<evidence type="ECO:0000256" key="3">
    <source>
        <dbReference type="ARBA" id="ARBA00006669"/>
    </source>
</evidence>
<keyword evidence="5" id="KW-0813">Transport</keyword>
<reference evidence="11" key="1">
    <citation type="submission" date="2020-09" db="EMBL/GenBank/DDBJ databases">
        <authorList>
            <person name="Kim M.K."/>
        </authorList>
    </citation>
    <scope>NUCLEOTIDE SEQUENCE</scope>
    <source>
        <strain evidence="11">BT702</strain>
    </source>
</reference>
<keyword evidence="8 10" id="KW-1133">Transmembrane helix</keyword>
<dbReference type="PANTHER" id="PTHR36122:SF2">
    <property type="entry name" value="NICOTINAMIDE RIBOSIDE TRANSPORTER PNUC"/>
    <property type="match status" value="1"/>
</dbReference>
<keyword evidence="7 10" id="KW-0812">Transmembrane</keyword>
<feature type="transmembrane region" description="Helical" evidence="10">
    <location>
        <begin position="45"/>
        <end position="62"/>
    </location>
</feature>
<keyword evidence="9 10" id="KW-0472">Membrane</keyword>
<evidence type="ECO:0000256" key="1">
    <source>
        <dbReference type="ARBA" id="ARBA00002672"/>
    </source>
</evidence>
<keyword evidence="6" id="KW-1003">Cell membrane</keyword>
<sequence length="224" mass="26570">MPDFFDIRTIFFTVWDYPMSYLEFFGGVSGAVAVWLSAKANIWSWPIGAFSVLLFFFLFYQIQLYPDMFLQVFFFITNIQGWWRWTHPKQNEADQHQELRISRIPIRQFIIWSVSGVIATFLLGTFASNLHEWFPILFSQPSAFPYLDSFTTVMSIVATFLMIEKRVECWYVWLVVDIILTYMYFQKGVKLVGAEYFVFCFIAAVGAWNWTKEYRNYPNQLAQP</sequence>
<evidence type="ECO:0000256" key="9">
    <source>
        <dbReference type="ARBA" id="ARBA00023136"/>
    </source>
</evidence>
<dbReference type="RefSeq" id="WP_190887974.1">
    <property type="nucleotide sequence ID" value="NZ_JACWZY010000012.1"/>
</dbReference>
<accession>A0A926XWI8</accession>
<comment type="function">
    <text evidence="1">Required for nicotinamide riboside transport across the inner membrane.</text>
</comment>
<feature type="transmembrane region" description="Helical" evidence="10">
    <location>
        <begin position="143"/>
        <end position="163"/>
    </location>
</feature>
<comment type="subcellular location">
    <subcellularLocation>
        <location evidence="2">Cell membrane</location>
        <topology evidence="2">Multi-pass membrane protein</topology>
    </subcellularLocation>
</comment>
<feature type="transmembrane region" description="Helical" evidence="10">
    <location>
        <begin position="170"/>
        <end position="185"/>
    </location>
</feature>
<dbReference type="EMBL" id="JACWZY010000012">
    <property type="protein sequence ID" value="MBD2702124.1"/>
    <property type="molecule type" value="Genomic_DNA"/>
</dbReference>
<protein>
    <recommendedName>
        <fullName evidence="4">Nicotinamide riboside transporter PnuC</fullName>
    </recommendedName>
</protein>
<feature type="transmembrane region" description="Helical" evidence="10">
    <location>
        <begin position="20"/>
        <end position="38"/>
    </location>
</feature>
<feature type="transmembrane region" description="Helical" evidence="10">
    <location>
        <begin position="109"/>
        <end position="131"/>
    </location>
</feature>
<name>A0A926XWI8_9BACT</name>
<proteinExistence type="inferred from homology"/>
<evidence type="ECO:0000256" key="2">
    <source>
        <dbReference type="ARBA" id="ARBA00004651"/>
    </source>
</evidence>
<dbReference type="Proteomes" id="UP000598820">
    <property type="component" value="Unassembled WGS sequence"/>
</dbReference>
<gene>
    <name evidence="11" type="ORF">IC229_15845</name>
</gene>
<evidence type="ECO:0000313" key="12">
    <source>
        <dbReference type="Proteomes" id="UP000598820"/>
    </source>
</evidence>
<dbReference type="Pfam" id="PF04973">
    <property type="entry name" value="NMN_transporter"/>
    <property type="match status" value="1"/>
</dbReference>
<evidence type="ECO:0000256" key="10">
    <source>
        <dbReference type="SAM" id="Phobius"/>
    </source>
</evidence>
<feature type="transmembrane region" description="Helical" evidence="10">
    <location>
        <begin position="191"/>
        <end position="210"/>
    </location>
</feature>
<dbReference type="PANTHER" id="PTHR36122">
    <property type="entry name" value="NICOTINAMIDE RIBOSIDE TRANSPORTER PNUC"/>
    <property type="match status" value="1"/>
</dbReference>
<keyword evidence="12" id="KW-1185">Reference proteome</keyword>
<organism evidence="11 12">
    <name type="scientific">Spirosoma profusum</name>
    <dbReference type="NCBI Taxonomy" id="2771354"/>
    <lineage>
        <taxon>Bacteria</taxon>
        <taxon>Pseudomonadati</taxon>
        <taxon>Bacteroidota</taxon>
        <taxon>Cytophagia</taxon>
        <taxon>Cytophagales</taxon>
        <taxon>Cytophagaceae</taxon>
        <taxon>Spirosoma</taxon>
    </lineage>
</organism>
<evidence type="ECO:0000256" key="7">
    <source>
        <dbReference type="ARBA" id="ARBA00022692"/>
    </source>
</evidence>
<evidence type="ECO:0000256" key="6">
    <source>
        <dbReference type="ARBA" id="ARBA00022475"/>
    </source>
</evidence>
<dbReference type="GO" id="GO:0034257">
    <property type="term" value="F:nicotinamide riboside transmembrane transporter activity"/>
    <property type="evidence" value="ECO:0007669"/>
    <property type="project" value="InterPro"/>
</dbReference>
<evidence type="ECO:0000256" key="4">
    <source>
        <dbReference type="ARBA" id="ARBA00017522"/>
    </source>
</evidence>
<dbReference type="NCBIfam" id="TIGR01528">
    <property type="entry name" value="NMN_trans_PnuC"/>
    <property type="match status" value="1"/>
</dbReference>
<evidence type="ECO:0000256" key="8">
    <source>
        <dbReference type="ARBA" id="ARBA00022989"/>
    </source>
</evidence>
<dbReference type="InterPro" id="IPR006419">
    <property type="entry name" value="NMN_transpt_PnuC"/>
</dbReference>
<evidence type="ECO:0000313" key="11">
    <source>
        <dbReference type="EMBL" id="MBD2702124.1"/>
    </source>
</evidence>
<comment type="caution">
    <text evidence="11">The sequence shown here is derived from an EMBL/GenBank/DDBJ whole genome shotgun (WGS) entry which is preliminary data.</text>
</comment>
<dbReference type="AlphaFoldDB" id="A0A926XWI8"/>
<dbReference type="GO" id="GO:0005886">
    <property type="term" value="C:plasma membrane"/>
    <property type="evidence" value="ECO:0007669"/>
    <property type="project" value="UniProtKB-SubCell"/>
</dbReference>
<feature type="transmembrane region" description="Helical" evidence="10">
    <location>
        <begin position="68"/>
        <end position="85"/>
    </location>
</feature>
<evidence type="ECO:0000256" key="5">
    <source>
        <dbReference type="ARBA" id="ARBA00022448"/>
    </source>
</evidence>